<dbReference type="InterPro" id="IPR036374">
    <property type="entry name" value="OxRdtase_Mopterin-bd_sf"/>
</dbReference>
<gene>
    <name evidence="4" type="ORF">H5V45_12315</name>
</gene>
<sequence length="513" mass="54495">MRNRFAYAGFGILATLVGVATGHFVASLLNPSSSPVLAVGSQVIDLTPTPMKEWAIRQFGTHDKTILVGSVFLGVLVFAAIGGLLARKRFVLGAALLVLLVAIAGYTALSRPAAGVQDAIPALATAVVGVGALWLLDRTWRRAPLTGSAPSEDTHGEARGASRRGVLVAAGALAAAAAVLGGAGRWITSYRTRPENIDLPAAKDPAPKLPAGLDEKVPGISPFRTPTKDFYRVDTRLTLPVVTSQGWSLTIDGDVDNEVSFSYDDLLAMDLMERDITLTCVSNDVGGKYLGAARWLGVPLKDLLDKAGIDSTKADQLLSTDVDGMTIGTPLDVALDGRDSMIAVGMNGAPLPREHGFPARMIVPGLYGFVSATKWITRMTLTTYAEQDSYWTKKDWATDAPIKISSRIDTPKPLSTIDPGRTVIGGLAWAQHQGGISKVEVRVDGGAWQEARMGPTGGQDYWRQWYLPWTAEKGQHSLAVRAISGDDEKQTAARATPFPDGSSGIQEIVVTVA</sequence>
<comment type="caution">
    <text evidence="4">The sequence shown here is derived from an EMBL/GenBank/DDBJ whole genome shotgun (WGS) entry which is preliminary data.</text>
</comment>
<dbReference type="SUPFAM" id="SSF81296">
    <property type="entry name" value="E set domains"/>
    <property type="match status" value="1"/>
</dbReference>
<feature type="transmembrane region" description="Helical" evidence="2">
    <location>
        <begin position="90"/>
        <end position="107"/>
    </location>
</feature>
<evidence type="ECO:0000313" key="4">
    <source>
        <dbReference type="EMBL" id="MBB6628104.1"/>
    </source>
</evidence>
<accession>A0A7X0RGX3</accession>
<dbReference type="GO" id="GO:0008482">
    <property type="term" value="F:sulfite oxidase activity"/>
    <property type="evidence" value="ECO:0007669"/>
    <property type="project" value="TreeGrafter"/>
</dbReference>
<name>A0A7X0RGX3_9ACTN</name>
<dbReference type="GO" id="GO:0043546">
    <property type="term" value="F:molybdopterin cofactor binding"/>
    <property type="evidence" value="ECO:0007669"/>
    <property type="project" value="TreeGrafter"/>
</dbReference>
<dbReference type="RefSeq" id="WP_185253190.1">
    <property type="nucleotide sequence ID" value="NZ_JACKXE010000001.1"/>
</dbReference>
<dbReference type="GO" id="GO:0006790">
    <property type="term" value="P:sulfur compound metabolic process"/>
    <property type="evidence" value="ECO:0007669"/>
    <property type="project" value="TreeGrafter"/>
</dbReference>
<dbReference type="PANTHER" id="PTHR19372">
    <property type="entry name" value="SULFITE REDUCTASE"/>
    <property type="match status" value="1"/>
</dbReference>
<keyword evidence="2" id="KW-0472">Membrane</keyword>
<evidence type="ECO:0000256" key="1">
    <source>
        <dbReference type="SAM" id="MobiDB-lite"/>
    </source>
</evidence>
<feature type="region of interest" description="Disordered" evidence="1">
    <location>
        <begin position="198"/>
        <end position="217"/>
    </location>
</feature>
<dbReference type="InterPro" id="IPR014756">
    <property type="entry name" value="Ig_E-set"/>
</dbReference>
<dbReference type="Pfam" id="PF00174">
    <property type="entry name" value="Oxidored_molyb"/>
    <property type="match status" value="1"/>
</dbReference>
<dbReference type="GO" id="GO:0020037">
    <property type="term" value="F:heme binding"/>
    <property type="evidence" value="ECO:0007669"/>
    <property type="project" value="TreeGrafter"/>
</dbReference>
<proteinExistence type="predicted"/>
<dbReference type="EMBL" id="JACKXE010000001">
    <property type="protein sequence ID" value="MBB6628104.1"/>
    <property type="molecule type" value="Genomic_DNA"/>
</dbReference>
<protein>
    <submittedName>
        <fullName evidence="4">Molybdopterin-dependent oxidoreductase</fullName>
    </submittedName>
</protein>
<dbReference type="InterPro" id="IPR000572">
    <property type="entry name" value="OxRdtase_Mopterin-bd_dom"/>
</dbReference>
<reference evidence="4 5" key="1">
    <citation type="submission" date="2020-08" db="EMBL/GenBank/DDBJ databases">
        <authorList>
            <person name="Seo M.-J."/>
        </authorList>
    </citation>
    <scope>NUCLEOTIDE SEQUENCE [LARGE SCALE GENOMIC DNA]</scope>
    <source>
        <strain evidence="4 5">KIGAM211</strain>
    </source>
</reference>
<dbReference type="AlphaFoldDB" id="A0A7X0RGX3"/>
<dbReference type="Gene3D" id="2.60.40.650">
    <property type="match status" value="1"/>
</dbReference>
<feature type="transmembrane region" description="Helical" evidence="2">
    <location>
        <begin position="166"/>
        <end position="187"/>
    </location>
</feature>
<organism evidence="4 5">
    <name type="scientific">Nocardioides luti</name>
    <dbReference type="NCBI Taxonomy" id="2761101"/>
    <lineage>
        <taxon>Bacteria</taxon>
        <taxon>Bacillati</taxon>
        <taxon>Actinomycetota</taxon>
        <taxon>Actinomycetes</taxon>
        <taxon>Propionibacteriales</taxon>
        <taxon>Nocardioidaceae</taxon>
        <taxon>Nocardioides</taxon>
    </lineage>
</organism>
<keyword evidence="5" id="KW-1185">Reference proteome</keyword>
<feature type="transmembrane region" description="Helical" evidence="2">
    <location>
        <begin position="119"/>
        <end position="136"/>
    </location>
</feature>
<evidence type="ECO:0000256" key="2">
    <source>
        <dbReference type="SAM" id="Phobius"/>
    </source>
</evidence>
<dbReference type="PANTHER" id="PTHR19372:SF7">
    <property type="entry name" value="SULFITE OXIDASE, MITOCHONDRIAL"/>
    <property type="match status" value="1"/>
</dbReference>
<keyword evidence="2" id="KW-0812">Transmembrane</keyword>
<evidence type="ECO:0000259" key="3">
    <source>
        <dbReference type="Pfam" id="PF00174"/>
    </source>
</evidence>
<dbReference type="Proteomes" id="UP000523955">
    <property type="component" value="Unassembled WGS sequence"/>
</dbReference>
<dbReference type="SUPFAM" id="SSF56524">
    <property type="entry name" value="Oxidoreductase molybdopterin-binding domain"/>
    <property type="match status" value="1"/>
</dbReference>
<dbReference type="Gene3D" id="3.90.420.10">
    <property type="entry name" value="Oxidoreductase, molybdopterin-binding domain"/>
    <property type="match status" value="1"/>
</dbReference>
<evidence type="ECO:0000313" key="5">
    <source>
        <dbReference type="Proteomes" id="UP000523955"/>
    </source>
</evidence>
<feature type="domain" description="Oxidoreductase molybdopterin-binding" evidence="3">
    <location>
        <begin position="239"/>
        <end position="391"/>
    </location>
</feature>
<feature type="transmembrane region" description="Helical" evidence="2">
    <location>
        <begin position="66"/>
        <end position="85"/>
    </location>
</feature>
<keyword evidence="2" id="KW-1133">Transmembrane helix</keyword>